<name>A0A1M6NA82_REIAG</name>
<dbReference type="RefSeq" id="WP_073120949.1">
    <property type="nucleotide sequence ID" value="NZ_FRAA01000002.1"/>
</dbReference>
<dbReference type="InterPro" id="IPR021471">
    <property type="entry name" value="DUF3124"/>
</dbReference>
<organism evidence="1 2">
    <name type="scientific">Reichenbachiella agariperforans</name>
    <dbReference type="NCBI Taxonomy" id="156994"/>
    <lineage>
        <taxon>Bacteria</taxon>
        <taxon>Pseudomonadati</taxon>
        <taxon>Bacteroidota</taxon>
        <taxon>Cytophagia</taxon>
        <taxon>Cytophagales</taxon>
        <taxon>Reichenbachiellaceae</taxon>
        <taxon>Reichenbachiella</taxon>
    </lineage>
</organism>
<evidence type="ECO:0000313" key="1">
    <source>
        <dbReference type="EMBL" id="SHJ92589.1"/>
    </source>
</evidence>
<dbReference type="STRING" id="156994.SAMN04488028_102171"/>
<dbReference type="PROSITE" id="PS51257">
    <property type="entry name" value="PROKAR_LIPOPROTEIN"/>
    <property type="match status" value="1"/>
</dbReference>
<dbReference type="Proteomes" id="UP000184474">
    <property type="component" value="Unassembled WGS sequence"/>
</dbReference>
<dbReference type="EMBL" id="FRAA01000002">
    <property type="protein sequence ID" value="SHJ92589.1"/>
    <property type="molecule type" value="Genomic_DNA"/>
</dbReference>
<dbReference type="AlphaFoldDB" id="A0A1M6NA82"/>
<accession>A0A1M6NA82</accession>
<dbReference type="Pfam" id="PF11322">
    <property type="entry name" value="DUF3124"/>
    <property type="match status" value="1"/>
</dbReference>
<protein>
    <recommendedName>
        <fullName evidence="3">DUF3124 domain-containing protein</fullName>
    </recommendedName>
</protein>
<evidence type="ECO:0008006" key="3">
    <source>
        <dbReference type="Google" id="ProtNLM"/>
    </source>
</evidence>
<sequence>MKIFIPFLLLAVLFGCKKDESRLPQVNMDWKQRTVEASLDSLSSGSTYLSIYSQINSYDEETKHGLTVTVSMRNIYDEDTLYMHGIRSYDTEGHMLTDYISQDIYILPLETLEIIIDEEDDYGGTGGNFIFDWSAEAGKEPFIEAVMIRSSGQQGISFTTRGIRRD</sequence>
<gene>
    <name evidence="1" type="ORF">SAMN04488028_102171</name>
</gene>
<keyword evidence="2" id="KW-1185">Reference proteome</keyword>
<evidence type="ECO:0000313" key="2">
    <source>
        <dbReference type="Proteomes" id="UP000184474"/>
    </source>
</evidence>
<proteinExistence type="predicted"/>
<reference evidence="2" key="1">
    <citation type="submission" date="2016-11" db="EMBL/GenBank/DDBJ databases">
        <authorList>
            <person name="Varghese N."/>
            <person name="Submissions S."/>
        </authorList>
    </citation>
    <scope>NUCLEOTIDE SEQUENCE [LARGE SCALE GENOMIC DNA]</scope>
    <source>
        <strain evidence="2">DSM 26134</strain>
    </source>
</reference>